<sequence length="63" mass="7491">MKAAKKRLKKEKLNIDFNMIVFVKMIFKVFSNNNRHDLTFPGNRVFENFLDLVMNMVKKLSVV</sequence>
<proteinExistence type="predicted"/>
<dbReference type="EMBL" id="CAXJIO010000012">
    <property type="protein sequence ID" value="CAL2103050.1"/>
    <property type="molecule type" value="Genomic_DNA"/>
</dbReference>
<name>A0ABP1F0L5_9FLAO</name>
<evidence type="ECO:0000313" key="2">
    <source>
        <dbReference type="Proteomes" id="UP001497527"/>
    </source>
</evidence>
<evidence type="ECO:0008006" key="3">
    <source>
        <dbReference type="Google" id="ProtNLM"/>
    </source>
</evidence>
<accession>A0ABP1F0L5</accession>
<organism evidence="1 2">
    <name type="scientific">Tenacibaculum polynesiense</name>
    <dbReference type="NCBI Taxonomy" id="3137857"/>
    <lineage>
        <taxon>Bacteria</taxon>
        <taxon>Pseudomonadati</taxon>
        <taxon>Bacteroidota</taxon>
        <taxon>Flavobacteriia</taxon>
        <taxon>Flavobacteriales</taxon>
        <taxon>Flavobacteriaceae</taxon>
        <taxon>Tenacibaculum</taxon>
    </lineage>
</organism>
<evidence type="ECO:0000313" key="1">
    <source>
        <dbReference type="EMBL" id="CAL2103050.1"/>
    </source>
</evidence>
<keyword evidence="2" id="KW-1185">Reference proteome</keyword>
<reference evidence="1 2" key="1">
    <citation type="submission" date="2024-05" db="EMBL/GenBank/DDBJ databases">
        <authorList>
            <person name="Duchaud E."/>
        </authorList>
    </citation>
    <scope>NUCLEOTIDE SEQUENCE [LARGE SCALE GENOMIC DNA]</scope>
    <source>
        <strain evidence="1">Ena-SAMPLE-TAB-13-05-2024-13:56:06:370-140308</strain>
    </source>
</reference>
<protein>
    <recommendedName>
        <fullName evidence="3">Transposase</fullName>
    </recommendedName>
</protein>
<comment type="caution">
    <text evidence="1">The sequence shown here is derived from an EMBL/GenBank/DDBJ whole genome shotgun (WGS) entry which is preliminary data.</text>
</comment>
<gene>
    <name evidence="1" type="ORF">T190423A01A_30164</name>
</gene>
<dbReference type="Proteomes" id="UP001497527">
    <property type="component" value="Unassembled WGS sequence"/>
</dbReference>